<dbReference type="Proteomes" id="UP000824118">
    <property type="component" value="Unassembled WGS sequence"/>
</dbReference>
<evidence type="ECO:0000313" key="2">
    <source>
        <dbReference type="EMBL" id="HIU50377.1"/>
    </source>
</evidence>
<dbReference type="AlphaFoldDB" id="A0A9D1S8F6"/>
<dbReference type="Gene3D" id="3.40.190.10">
    <property type="entry name" value="Periplasmic binding protein-like II"/>
    <property type="match status" value="2"/>
</dbReference>
<name>A0A9D1S8F6_9FIRM</name>
<dbReference type="EMBL" id="DVNG01000074">
    <property type="protein sequence ID" value="HIU50377.1"/>
    <property type="molecule type" value="Genomic_DNA"/>
</dbReference>
<dbReference type="InterPro" id="IPR001638">
    <property type="entry name" value="Solute-binding_3/MltF_N"/>
</dbReference>
<accession>A0A9D1S8F6</accession>
<gene>
    <name evidence="2" type="ORF">IAD22_05135</name>
</gene>
<comment type="caution">
    <text evidence="2">The sequence shown here is derived from an EMBL/GenBank/DDBJ whole genome shotgun (WGS) entry which is preliminary data.</text>
</comment>
<sequence length="76" mass="8834">DEKVATNYINMKPGKYRILEADGKEITLSEEEYVIAFRKGDQALMEKIMETLKEMKEDGKLAEISTKWFEEDVTTI</sequence>
<reference evidence="2" key="1">
    <citation type="submission" date="2020-10" db="EMBL/GenBank/DDBJ databases">
        <authorList>
            <person name="Gilroy R."/>
        </authorList>
    </citation>
    <scope>NUCLEOTIDE SEQUENCE</scope>
    <source>
        <strain evidence="2">ChiGjej1B1-1684</strain>
    </source>
</reference>
<feature type="domain" description="Solute-binding protein family 3/N-terminal" evidence="1">
    <location>
        <begin position="26"/>
        <end position="70"/>
    </location>
</feature>
<evidence type="ECO:0000313" key="3">
    <source>
        <dbReference type="Proteomes" id="UP000824118"/>
    </source>
</evidence>
<proteinExistence type="predicted"/>
<protein>
    <submittedName>
        <fullName evidence="2">Transporter substrate-binding domain-containing protein</fullName>
    </submittedName>
</protein>
<organism evidence="2 3">
    <name type="scientific">Candidatus Limousia pullorum</name>
    <dbReference type="NCBI Taxonomy" id="2840860"/>
    <lineage>
        <taxon>Bacteria</taxon>
        <taxon>Bacillati</taxon>
        <taxon>Bacillota</taxon>
        <taxon>Clostridia</taxon>
        <taxon>Eubacteriales</taxon>
        <taxon>Oscillospiraceae</taxon>
        <taxon>Oscillospiraceae incertae sedis</taxon>
        <taxon>Candidatus Limousia</taxon>
    </lineage>
</organism>
<dbReference type="SUPFAM" id="SSF53850">
    <property type="entry name" value="Periplasmic binding protein-like II"/>
    <property type="match status" value="1"/>
</dbReference>
<dbReference type="Pfam" id="PF00497">
    <property type="entry name" value="SBP_bac_3"/>
    <property type="match status" value="1"/>
</dbReference>
<reference evidence="2" key="2">
    <citation type="journal article" date="2021" name="PeerJ">
        <title>Extensive microbial diversity within the chicken gut microbiome revealed by metagenomics and culture.</title>
        <authorList>
            <person name="Gilroy R."/>
            <person name="Ravi A."/>
            <person name="Getino M."/>
            <person name="Pursley I."/>
            <person name="Horton D.L."/>
            <person name="Alikhan N.F."/>
            <person name="Baker D."/>
            <person name="Gharbi K."/>
            <person name="Hall N."/>
            <person name="Watson M."/>
            <person name="Adriaenssens E.M."/>
            <person name="Foster-Nyarko E."/>
            <person name="Jarju S."/>
            <person name="Secka A."/>
            <person name="Antonio M."/>
            <person name="Oren A."/>
            <person name="Chaudhuri R.R."/>
            <person name="La Ragione R."/>
            <person name="Hildebrand F."/>
            <person name="Pallen M.J."/>
        </authorList>
    </citation>
    <scope>NUCLEOTIDE SEQUENCE</scope>
    <source>
        <strain evidence="2">ChiGjej1B1-1684</strain>
    </source>
</reference>
<evidence type="ECO:0000259" key="1">
    <source>
        <dbReference type="Pfam" id="PF00497"/>
    </source>
</evidence>
<feature type="non-terminal residue" evidence="2">
    <location>
        <position position="1"/>
    </location>
</feature>